<comment type="similarity">
    <text evidence="1">Belongs to the tryptophan dimethylallyltransferase family.</text>
</comment>
<dbReference type="CDD" id="cd13929">
    <property type="entry name" value="PT-DMATS_CymD"/>
    <property type="match status" value="1"/>
</dbReference>
<accession>A0A0C9WVW2</accession>
<dbReference type="InterPro" id="IPR033964">
    <property type="entry name" value="ABBA"/>
</dbReference>
<keyword evidence="4" id="KW-1185">Reference proteome</keyword>
<sequence length="492" mass="55239">MAINPTATEAAVRAIVLSLFGEDFPIRRERLPVPESNRASIYDILTWVLPSLTPTDEFWWHKLGAPFSSMLQTAKFPFSSQCCFLCFVYARIINMMGPANSSGGGSVMTIDGSPVELSWVIPPTGITTDRANREVRFAIEPRDPHSGMPLRGSAVLDYLVSPQGSLGIVLCDEDNMSWRRTTEDFLFPNYEKNEIPEGSRFFVGFDFTPAGTLSLKAYYLPAPSPTPSVISVVSEATSRSPINLWDVDYTPLRRLVSQLDPGLVKPLELLLSYFECLDDDHKPRIQIIAMDCVRSSKNRLKLYCRPKVGTSWSDAKRSLTLGGRLNSPEMQVAISHMECLWNNLFPNSISSVDRDLDIPCLDEAISPDREENGIKLSRAQHPIGGLLYYYSLVAGKDTVFPKVYLPVNYYCKNDLFITQAVERFYNHKNIGILGPRNGHNGLGWVTQEVEEAFGHRPLCNRTGIHTYVTFALKSGGWELTSYFSPEVWLQQD</sequence>
<dbReference type="GO" id="GO:0016765">
    <property type="term" value="F:transferase activity, transferring alkyl or aryl (other than methyl) groups"/>
    <property type="evidence" value="ECO:0007669"/>
    <property type="project" value="InterPro"/>
</dbReference>
<reference evidence="3 4" key="1">
    <citation type="submission" date="2014-04" db="EMBL/GenBank/DDBJ databases">
        <authorList>
            <consortium name="DOE Joint Genome Institute"/>
            <person name="Kuo A."/>
            <person name="Kohler A."/>
            <person name="Nagy L.G."/>
            <person name="Floudas D."/>
            <person name="Copeland A."/>
            <person name="Barry K.W."/>
            <person name="Cichocki N."/>
            <person name="Veneault-Fourrey C."/>
            <person name="LaButti K."/>
            <person name="Lindquist E.A."/>
            <person name="Lipzen A."/>
            <person name="Lundell T."/>
            <person name="Morin E."/>
            <person name="Murat C."/>
            <person name="Sun H."/>
            <person name="Tunlid A."/>
            <person name="Henrissat B."/>
            <person name="Grigoriev I.V."/>
            <person name="Hibbett D.S."/>
            <person name="Martin F."/>
            <person name="Nordberg H.P."/>
            <person name="Cantor M.N."/>
            <person name="Hua S.X."/>
        </authorList>
    </citation>
    <scope>NUCLEOTIDE SEQUENCE [LARGE SCALE GENOMIC DNA]</scope>
    <source>
        <strain evidence="3 4">LaAM-08-1</strain>
    </source>
</reference>
<keyword evidence="2" id="KW-0808">Transferase</keyword>
<dbReference type="Proteomes" id="UP000054477">
    <property type="component" value="Unassembled WGS sequence"/>
</dbReference>
<evidence type="ECO:0000313" key="4">
    <source>
        <dbReference type="Proteomes" id="UP000054477"/>
    </source>
</evidence>
<reference evidence="4" key="2">
    <citation type="submission" date="2015-01" db="EMBL/GenBank/DDBJ databases">
        <title>Evolutionary Origins and Diversification of the Mycorrhizal Mutualists.</title>
        <authorList>
            <consortium name="DOE Joint Genome Institute"/>
            <consortium name="Mycorrhizal Genomics Consortium"/>
            <person name="Kohler A."/>
            <person name="Kuo A."/>
            <person name="Nagy L.G."/>
            <person name="Floudas D."/>
            <person name="Copeland A."/>
            <person name="Barry K.W."/>
            <person name="Cichocki N."/>
            <person name="Veneault-Fourrey C."/>
            <person name="LaButti K."/>
            <person name="Lindquist E.A."/>
            <person name="Lipzen A."/>
            <person name="Lundell T."/>
            <person name="Morin E."/>
            <person name="Murat C."/>
            <person name="Riley R."/>
            <person name="Ohm R."/>
            <person name="Sun H."/>
            <person name="Tunlid A."/>
            <person name="Henrissat B."/>
            <person name="Grigoriev I.V."/>
            <person name="Hibbett D.S."/>
            <person name="Martin F."/>
        </authorList>
    </citation>
    <scope>NUCLEOTIDE SEQUENCE [LARGE SCALE GENOMIC DNA]</scope>
    <source>
        <strain evidence="4">LaAM-08-1</strain>
    </source>
</reference>
<dbReference type="AlphaFoldDB" id="A0A0C9WVW2"/>
<evidence type="ECO:0000256" key="2">
    <source>
        <dbReference type="ARBA" id="ARBA00022679"/>
    </source>
</evidence>
<organism evidence="3 4">
    <name type="scientific">Laccaria amethystina LaAM-08-1</name>
    <dbReference type="NCBI Taxonomy" id="1095629"/>
    <lineage>
        <taxon>Eukaryota</taxon>
        <taxon>Fungi</taxon>
        <taxon>Dikarya</taxon>
        <taxon>Basidiomycota</taxon>
        <taxon>Agaricomycotina</taxon>
        <taxon>Agaricomycetes</taxon>
        <taxon>Agaricomycetidae</taxon>
        <taxon>Agaricales</taxon>
        <taxon>Agaricineae</taxon>
        <taxon>Hydnangiaceae</taxon>
        <taxon>Laccaria</taxon>
    </lineage>
</organism>
<dbReference type="OrthoDB" id="3354387at2759"/>
<dbReference type="PANTHER" id="PTHR40627">
    <property type="entry name" value="INDOLE PRENYLTRANSFERASE TDIB-RELATED"/>
    <property type="match status" value="1"/>
</dbReference>
<evidence type="ECO:0000256" key="1">
    <source>
        <dbReference type="ARBA" id="ARBA00010209"/>
    </source>
</evidence>
<dbReference type="SFLD" id="SFLDG01162">
    <property type="entry name" value="I"/>
    <property type="match status" value="1"/>
</dbReference>
<dbReference type="HOGENOM" id="CLU_037431_3_0_1"/>
<dbReference type="EMBL" id="KN838713">
    <property type="protein sequence ID" value="KIJ96690.1"/>
    <property type="molecule type" value="Genomic_DNA"/>
</dbReference>
<gene>
    <name evidence="3" type="ORF">K443DRAFT_682094</name>
</gene>
<dbReference type="GO" id="GO:0009820">
    <property type="term" value="P:alkaloid metabolic process"/>
    <property type="evidence" value="ECO:0007669"/>
    <property type="project" value="InterPro"/>
</dbReference>
<dbReference type="SFLD" id="SFLDS00036">
    <property type="entry name" value="Aromatic_Prenyltransferase"/>
    <property type="match status" value="1"/>
</dbReference>
<dbReference type="NCBIfam" id="TIGR03429">
    <property type="entry name" value="arom_pren_DMATS"/>
    <property type="match status" value="1"/>
</dbReference>
<dbReference type="InterPro" id="IPR017795">
    <property type="entry name" value="ABBA_NscD-like"/>
</dbReference>
<proteinExistence type="inferred from homology"/>
<protein>
    <submittedName>
        <fullName evidence="3">Uncharacterized protein</fullName>
    </submittedName>
</protein>
<name>A0A0C9WVW2_9AGAR</name>
<dbReference type="PANTHER" id="PTHR40627:SF4">
    <property type="entry name" value="PRENYLTRANSFERASE ASQH1-RELATED"/>
    <property type="match status" value="1"/>
</dbReference>
<dbReference type="STRING" id="1095629.A0A0C9WVW2"/>
<dbReference type="Pfam" id="PF11991">
    <property type="entry name" value="Trp_DMAT"/>
    <property type="match status" value="1"/>
</dbReference>
<evidence type="ECO:0000313" key="3">
    <source>
        <dbReference type="EMBL" id="KIJ96690.1"/>
    </source>
</evidence>